<evidence type="ECO:0000256" key="1">
    <source>
        <dbReference type="ARBA" id="ARBA00022737"/>
    </source>
</evidence>
<dbReference type="PANTHER" id="PTHR47926">
    <property type="entry name" value="PENTATRICOPEPTIDE REPEAT-CONTAINING PROTEIN"/>
    <property type="match status" value="1"/>
</dbReference>
<organism evidence="3 4">
    <name type="scientific">Dillenia turbinata</name>
    <dbReference type="NCBI Taxonomy" id="194707"/>
    <lineage>
        <taxon>Eukaryota</taxon>
        <taxon>Viridiplantae</taxon>
        <taxon>Streptophyta</taxon>
        <taxon>Embryophyta</taxon>
        <taxon>Tracheophyta</taxon>
        <taxon>Spermatophyta</taxon>
        <taxon>Magnoliopsida</taxon>
        <taxon>eudicotyledons</taxon>
        <taxon>Gunneridae</taxon>
        <taxon>Pentapetalae</taxon>
        <taxon>Dilleniales</taxon>
        <taxon>Dilleniaceae</taxon>
        <taxon>Dillenia</taxon>
    </lineage>
</organism>
<dbReference type="InterPro" id="IPR046848">
    <property type="entry name" value="E_motif"/>
</dbReference>
<dbReference type="Proteomes" id="UP001370490">
    <property type="component" value="Unassembled WGS sequence"/>
</dbReference>
<dbReference type="InterPro" id="IPR002885">
    <property type="entry name" value="PPR_rpt"/>
</dbReference>
<dbReference type="FunFam" id="1.25.40.10:FF:000090">
    <property type="entry name" value="Pentatricopeptide repeat-containing protein, chloroplastic"/>
    <property type="match status" value="1"/>
</dbReference>
<evidence type="ECO:0000313" key="3">
    <source>
        <dbReference type="EMBL" id="KAK6915419.1"/>
    </source>
</evidence>
<dbReference type="Gene3D" id="1.25.40.10">
    <property type="entry name" value="Tetratricopeptide repeat domain"/>
    <property type="match status" value="2"/>
</dbReference>
<feature type="repeat" description="PPR" evidence="2">
    <location>
        <begin position="117"/>
        <end position="151"/>
    </location>
</feature>
<dbReference type="Pfam" id="PF13041">
    <property type="entry name" value="PPR_2"/>
    <property type="match status" value="1"/>
</dbReference>
<dbReference type="GO" id="GO:0009451">
    <property type="term" value="P:RNA modification"/>
    <property type="evidence" value="ECO:0007669"/>
    <property type="project" value="InterPro"/>
</dbReference>
<evidence type="ECO:0000313" key="4">
    <source>
        <dbReference type="Proteomes" id="UP001370490"/>
    </source>
</evidence>
<sequence>MPVRSSATWNAIMTGYCSQREAPYKYARKAIMLFKGMLLLVDDRGVRPTDTTLVCVLSAASQLGVVETGASVHGFIEKTIHRPENDVFIGTALVDMYSKCGSLDSAVAIFDRMRETNVWTWTAIITGLAFHGKGSEALQLLHTMESYGVKPNEVTFTSLLSACCHGGLVKEGLHLFHEMESRFGVTPRIQHYGCIVDLLGRAGQLKEAYEFIMSMPVDPDAVLWRSLLGSCKIHGDVLMGEKVGKHLLQLQTGRSNVQSDDSGEDYVALSNIYASADRWQEVEMIRDVIKVEGKENKPGFSIIQTVSSHDLDGIWDCVALGVGDRDQDS</sequence>
<feature type="repeat" description="PPR" evidence="2">
    <location>
        <begin position="152"/>
        <end position="182"/>
    </location>
</feature>
<protein>
    <submittedName>
        <fullName evidence="3">E motif</fullName>
    </submittedName>
</protein>
<evidence type="ECO:0000256" key="2">
    <source>
        <dbReference type="PROSITE-ProRule" id="PRU00708"/>
    </source>
</evidence>
<feature type="repeat" description="PPR" evidence="2">
    <location>
        <begin position="86"/>
        <end position="116"/>
    </location>
</feature>
<reference evidence="3 4" key="1">
    <citation type="submission" date="2023-12" db="EMBL/GenBank/DDBJ databases">
        <title>A high-quality genome assembly for Dillenia turbinata (Dilleniales).</title>
        <authorList>
            <person name="Chanderbali A."/>
        </authorList>
    </citation>
    <scope>NUCLEOTIDE SEQUENCE [LARGE SCALE GENOMIC DNA]</scope>
    <source>
        <strain evidence="3">LSX21</strain>
        <tissue evidence="3">Leaf</tissue>
    </source>
</reference>
<keyword evidence="4" id="KW-1185">Reference proteome</keyword>
<dbReference type="Pfam" id="PF01535">
    <property type="entry name" value="PPR"/>
    <property type="match status" value="2"/>
</dbReference>
<name>A0AAN8YU77_9MAGN</name>
<gene>
    <name evidence="3" type="ORF">RJ641_020536</name>
</gene>
<comment type="caution">
    <text evidence="3">The sequence shown here is derived from an EMBL/GenBank/DDBJ whole genome shotgun (WGS) entry which is preliminary data.</text>
</comment>
<dbReference type="GO" id="GO:0003723">
    <property type="term" value="F:RNA binding"/>
    <property type="evidence" value="ECO:0007669"/>
    <property type="project" value="InterPro"/>
</dbReference>
<dbReference type="InterPro" id="IPR011990">
    <property type="entry name" value="TPR-like_helical_dom_sf"/>
</dbReference>
<dbReference type="PANTHER" id="PTHR47926:SF537">
    <property type="entry name" value="PENTACOTRIPEPTIDE-REPEAT REGION OF PRORP DOMAIN-CONTAINING PROTEIN"/>
    <property type="match status" value="1"/>
</dbReference>
<dbReference type="AlphaFoldDB" id="A0AAN8YU77"/>
<proteinExistence type="predicted"/>
<accession>A0AAN8YU77</accession>
<dbReference type="NCBIfam" id="TIGR00756">
    <property type="entry name" value="PPR"/>
    <property type="match status" value="3"/>
</dbReference>
<dbReference type="InterPro" id="IPR046960">
    <property type="entry name" value="PPR_At4g14850-like_plant"/>
</dbReference>
<keyword evidence="1" id="KW-0677">Repeat</keyword>
<dbReference type="EMBL" id="JBAMMX010000025">
    <property type="protein sequence ID" value="KAK6915419.1"/>
    <property type="molecule type" value="Genomic_DNA"/>
</dbReference>
<dbReference type="PROSITE" id="PS51375">
    <property type="entry name" value="PPR"/>
    <property type="match status" value="3"/>
</dbReference>
<dbReference type="Pfam" id="PF20431">
    <property type="entry name" value="E_motif"/>
    <property type="match status" value="1"/>
</dbReference>